<evidence type="ECO:0000313" key="2">
    <source>
        <dbReference type="Proteomes" id="UP001150603"/>
    </source>
</evidence>
<reference evidence="1" key="1">
    <citation type="submission" date="2022-07" db="EMBL/GenBank/DDBJ databases">
        <title>Phylogenomic reconstructions and comparative analyses of Kickxellomycotina fungi.</title>
        <authorList>
            <person name="Reynolds N.K."/>
            <person name="Stajich J.E."/>
            <person name="Barry K."/>
            <person name="Grigoriev I.V."/>
            <person name="Crous P."/>
            <person name="Smith M.E."/>
        </authorList>
    </citation>
    <scope>NUCLEOTIDE SEQUENCE</scope>
    <source>
        <strain evidence="1">NRRL 5244</strain>
    </source>
</reference>
<gene>
    <name evidence="1" type="ORF">FBU59_006505</name>
</gene>
<keyword evidence="2" id="KW-1185">Reference proteome</keyword>
<organism evidence="1 2">
    <name type="scientific">Linderina macrospora</name>
    <dbReference type="NCBI Taxonomy" id="4868"/>
    <lineage>
        <taxon>Eukaryota</taxon>
        <taxon>Fungi</taxon>
        <taxon>Fungi incertae sedis</taxon>
        <taxon>Zoopagomycota</taxon>
        <taxon>Kickxellomycotina</taxon>
        <taxon>Kickxellomycetes</taxon>
        <taxon>Kickxellales</taxon>
        <taxon>Kickxellaceae</taxon>
        <taxon>Linderina</taxon>
    </lineage>
</organism>
<proteinExistence type="predicted"/>
<evidence type="ECO:0000313" key="1">
    <source>
        <dbReference type="EMBL" id="KAJ1932041.1"/>
    </source>
</evidence>
<dbReference type="Proteomes" id="UP001150603">
    <property type="component" value="Unassembled WGS sequence"/>
</dbReference>
<name>A0ACC1IZX5_9FUNG</name>
<comment type="caution">
    <text evidence="1">The sequence shown here is derived from an EMBL/GenBank/DDBJ whole genome shotgun (WGS) entry which is preliminary data.</text>
</comment>
<feature type="non-terminal residue" evidence="1">
    <location>
        <position position="191"/>
    </location>
</feature>
<sequence>MSVPETPPPQPAMQRAAGDRHSARVNTGGCNVIDLSSPLVPGSQTYYGHDHGKDEASPHDSAMPEPVVIRFKGSEIKVPAANYHDPNKHPYILILDSLGSRHQTTFKLLREYISSEVRSRTLPAAADISSSISNGSSDIGDIKDSVAQKPHKVEGKYGMVPLQTNMCDCGVFVLHYVDEFLIDPQALLAMM</sequence>
<dbReference type="EMBL" id="JANBPW010005716">
    <property type="protein sequence ID" value="KAJ1932041.1"/>
    <property type="molecule type" value="Genomic_DNA"/>
</dbReference>
<accession>A0ACC1IZX5</accession>
<protein>
    <submittedName>
        <fullName evidence="1">Uncharacterized protein</fullName>
    </submittedName>
</protein>